<evidence type="ECO:0000256" key="1">
    <source>
        <dbReference type="PIRNR" id="PIRNR012702"/>
    </source>
</evidence>
<proteinExistence type="inferred from homology"/>
<dbReference type="Pfam" id="PF07364">
    <property type="entry name" value="DUF1485"/>
    <property type="match status" value="1"/>
</dbReference>
<comment type="function">
    <text evidence="1">Involved in peptidolytic degradation of cyclic heptapeptide hepatotoxin microcystin (MC).</text>
</comment>
<keyword evidence="1" id="KW-0479">Metal-binding</keyword>
<dbReference type="InterPro" id="IPR015995">
    <property type="entry name" value="MlrC_N"/>
</dbReference>
<organism evidence="4 5">
    <name type="scientific">Aminobacter aminovorans</name>
    <name type="common">Chelatobacter heintzii</name>
    <dbReference type="NCBI Taxonomy" id="83263"/>
    <lineage>
        <taxon>Bacteria</taxon>
        <taxon>Pseudomonadati</taxon>
        <taxon>Pseudomonadota</taxon>
        <taxon>Alphaproteobacteria</taxon>
        <taxon>Hyphomicrobiales</taxon>
        <taxon>Phyllobacteriaceae</taxon>
        <taxon>Aminobacter</taxon>
    </lineage>
</organism>
<keyword evidence="1" id="KW-0378">Hydrolase</keyword>
<dbReference type="AlphaFoldDB" id="A0A380WR54"/>
<dbReference type="GO" id="GO:0008237">
    <property type="term" value="F:metallopeptidase activity"/>
    <property type="evidence" value="ECO:0007669"/>
    <property type="project" value="UniProtKB-KW"/>
</dbReference>
<feature type="domain" description="Microcystin LR degradation protein MlrC N-terminal" evidence="3">
    <location>
        <begin position="2"/>
        <end position="289"/>
    </location>
</feature>
<gene>
    <name evidence="4" type="ORF">NCTC10684_04538</name>
</gene>
<sequence>MRVFSAVLATETNTFSPIPTGLGAFVNGGDYYPAGKHPDHMTLYGGQLWAARERGRREGWTLFEGLSASAEPGGTTTRHAYETLRDQLLDDLRAVLPVDMVLMSLHGAMVADGYDDCEGDILARIRAIVGPDTVVGCELDPHCHMTSEMIDNVDILLTYKEYPHTDVYECGVQLVDLCHRIATGQIKPKAALVDTGMVTFIRTTTEPGLSIINGIRAMEQKDKVLSVSIAQGFPWADVPEMGTRVVVYTDDNQDLAQSLAQRLANDLYVMRSEIVPPMPSIDEALDQALVAPAGTVVIADTADNAGGGAASDSTFFLARMIARGVSDAVIGPLWDPIAVRLVFEAGEGAVLQLRVGGKVGPRSGDPVDVTCRVKALKRGLVMTGLGGVPSPMGDCALIDCGGVEVLLASERSQAIDTDLFTNIGCDLADKRMVVVKSTQHFRASYEKVASAVIYAASEGTVTSNLASLPYTRIKLPKWPVTA</sequence>
<dbReference type="Pfam" id="PF07171">
    <property type="entry name" value="MlrC_C"/>
    <property type="match status" value="1"/>
</dbReference>
<accession>A0A380WR54</accession>
<dbReference type="OrthoDB" id="9782658at2"/>
<keyword evidence="1" id="KW-0482">Metalloprotease</keyword>
<dbReference type="RefSeq" id="WP_115733174.1">
    <property type="nucleotide sequence ID" value="NZ_BAAAVY010000037.1"/>
</dbReference>
<protein>
    <recommendedName>
        <fullName evidence="1">Microcystinase C</fullName>
        <shortName evidence="1">MlrC</shortName>
    </recommendedName>
</protein>
<evidence type="ECO:0000259" key="3">
    <source>
        <dbReference type="Pfam" id="PF07364"/>
    </source>
</evidence>
<name>A0A380WR54_AMIAI</name>
<dbReference type="InterPro" id="IPR009197">
    <property type="entry name" value="MlrC"/>
</dbReference>
<dbReference type="Proteomes" id="UP000254701">
    <property type="component" value="Unassembled WGS sequence"/>
</dbReference>
<evidence type="ECO:0000313" key="4">
    <source>
        <dbReference type="EMBL" id="SUU91275.1"/>
    </source>
</evidence>
<evidence type="ECO:0000259" key="2">
    <source>
        <dbReference type="Pfam" id="PF07171"/>
    </source>
</evidence>
<dbReference type="EMBL" id="UFSM01000001">
    <property type="protein sequence ID" value="SUU91275.1"/>
    <property type="molecule type" value="Genomic_DNA"/>
</dbReference>
<feature type="domain" description="Microcystin LR degradation protein MlrC C-terminal" evidence="2">
    <location>
        <begin position="298"/>
        <end position="472"/>
    </location>
</feature>
<dbReference type="GO" id="GO:0006508">
    <property type="term" value="P:proteolysis"/>
    <property type="evidence" value="ECO:0007669"/>
    <property type="project" value="UniProtKB-KW"/>
</dbReference>
<keyword evidence="1" id="KW-0645">Protease</keyword>
<evidence type="ECO:0000313" key="5">
    <source>
        <dbReference type="Proteomes" id="UP000254701"/>
    </source>
</evidence>
<reference evidence="4 5" key="1">
    <citation type="submission" date="2018-06" db="EMBL/GenBank/DDBJ databases">
        <authorList>
            <consortium name="Pathogen Informatics"/>
            <person name="Doyle S."/>
        </authorList>
    </citation>
    <scope>NUCLEOTIDE SEQUENCE [LARGE SCALE GENOMIC DNA]</scope>
    <source>
        <strain evidence="4 5">NCTC10684</strain>
    </source>
</reference>
<dbReference type="GO" id="GO:0046872">
    <property type="term" value="F:metal ion binding"/>
    <property type="evidence" value="ECO:0007669"/>
    <property type="project" value="UniProtKB-KW"/>
</dbReference>
<dbReference type="PIRSF" id="PIRSF012702">
    <property type="entry name" value="UCP012702"/>
    <property type="match status" value="1"/>
</dbReference>
<comment type="similarity">
    <text evidence="1">Belongs to the peptidase M81 family.</text>
</comment>
<comment type="cofactor">
    <cofactor evidence="1">
        <name>Zn(2+)</name>
        <dbReference type="ChEBI" id="CHEBI:29105"/>
    </cofactor>
    <text evidence="1">Binds 1 zinc ion per subunit.</text>
</comment>
<dbReference type="InterPro" id="IPR010799">
    <property type="entry name" value="MlrC_C"/>
</dbReference>